<name>A0ABP7KDM5_9ACTN</name>
<keyword evidence="3" id="KW-1003">Cell membrane</keyword>
<gene>
    <name evidence="10" type="ORF">GCM10022207_43810</name>
</gene>
<dbReference type="InterPro" id="IPR036259">
    <property type="entry name" value="MFS_trans_sf"/>
</dbReference>
<evidence type="ECO:0000313" key="11">
    <source>
        <dbReference type="Proteomes" id="UP001501563"/>
    </source>
</evidence>
<dbReference type="CDD" id="cd17321">
    <property type="entry name" value="MFS_MMR_MDR_like"/>
    <property type="match status" value="1"/>
</dbReference>
<feature type="transmembrane region" description="Helical" evidence="8">
    <location>
        <begin position="130"/>
        <end position="149"/>
    </location>
</feature>
<feature type="transmembrane region" description="Helical" evidence="8">
    <location>
        <begin position="216"/>
        <end position="238"/>
    </location>
</feature>
<comment type="caution">
    <text evidence="10">The sequence shown here is derived from an EMBL/GenBank/DDBJ whole genome shotgun (WGS) entry which is preliminary data.</text>
</comment>
<reference evidence="11" key="1">
    <citation type="journal article" date="2019" name="Int. J. Syst. Evol. Microbiol.">
        <title>The Global Catalogue of Microorganisms (GCM) 10K type strain sequencing project: providing services to taxonomists for standard genome sequencing and annotation.</title>
        <authorList>
            <consortium name="The Broad Institute Genomics Platform"/>
            <consortium name="The Broad Institute Genome Sequencing Center for Infectious Disease"/>
            <person name="Wu L."/>
            <person name="Ma J."/>
        </authorList>
    </citation>
    <scope>NUCLEOTIDE SEQUENCE [LARGE SCALE GENOMIC DNA]</scope>
    <source>
        <strain evidence="11">JCM 16578</strain>
    </source>
</reference>
<feature type="transmembrane region" description="Helical" evidence="8">
    <location>
        <begin position="63"/>
        <end position="86"/>
    </location>
</feature>
<feature type="transmembrane region" description="Helical" evidence="8">
    <location>
        <begin position="495"/>
        <end position="514"/>
    </location>
</feature>
<feature type="transmembrane region" description="Helical" evidence="8">
    <location>
        <begin position="259"/>
        <end position="279"/>
    </location>
</feature>
<feature type="transmembrane region" description="Helical" evidence="8">
    <location>
        <begin position="358"/>
        <end position="376"/>
    </location>
</feature>
<dbReference type="NCBIfam" id="TIGR00711">
    <property type="entry name" value="efflux_EmrB"/>
    <property type="match status" value="1"/>
</dbReference>
<sequence length="552" mass="56621">MTRVGGVPYSGGTPPPPAARAVRYSTGTAPVWPGADGRGMIPYMAVTAQQGPVVRIGTAQGKWILLTTVLGSSMALLDSTVVNVALPRIGKDLDASLAALQWTVNAYLITLAGLILLGGSLGDHYGRRKVFVIGVVWFAAASLLCGLAPTSGFLIAARALQGIGGALLTPGSLALIQASFHPDDRSRAVGLWSGFGGIGAAIGPFLGGWLVDGPGWRWVFFLNVPLALLCAPVAVRHVPESVGSSAREVSGAERSRRRFDALGAALGAVSLALVTYALIEAGSGSPVVVVMAVAGLAAGVAFVYVEKRHQDPMMPLDIFGSRQFTSVNLVTLCVYAAFGGFFFLTALQLQVVAGYSPLRAGTALLPTTVLMLLFSSRSGALAERIGPRIPLTVGPLLCAAGMLMMLRVGKDASYLADVLPAVLVMGAGMVTLVAPLTSTVLASVDTDRAGLASGINNAAARAAGLIAVAALPVLTGMGPEAYRSPDAFDAAFDRAMPLCAAVLAVGAVLAFATVRSPAPDCRRPQCRTYSCVAAPPLEPPRGTAVAKPDPAT</sequence>
<feature type="transmembrane region" description="Helical" evidence="8">
    <location>
        <begin position="388"/>
        <end position="406"/>
    </location>
</feature>
<keyword evidence="5 8" id="KW-1133">Transmembrane helix</keyword>
<dbReference type="PANTHER" id="PTHR42718:SF42">
    <property type="entry name" value="EXPORT PROTEIN"/>
    <property type="match status" value="1"/>
</dbReference>
<dbReference type="Proteomes" id="UP001501563">
    <property type="component" value="Unassembled WGS sequence"/>
</dbReference>
<dbReference type="InterPro" id="IPR020846">
    <property type="entry name" value="MFS_dom"/>
</dbReference>
<evidence type="ECO:0000256" key="2">
    <source>
        <dbReference type="ARBA" id="ARBA00022448"/>
    </source>
</evidence>
<dbReference type="PANTHER" id="PTHR42718">
    <property type="entry name" value="MAJOR FACILITATOR SUPERFAMILY MULTIDRUG TRANSPORTER MFSC"/>
    <property type="match status" value="1"/>
</dbReference>
<feature type="transmembrane region" description="Helical" evidence="8">
    <location>
        <begin position="155"/>
        <end position="176"/>
    </location>
</feature>
<evidence type="ECO:0000256" key="1">
    <source>
        <dbReference type="ARBA" id="ARBA00004651"/>
    </source>
</evidence>
<feature type="transmembrane region" description="Helical" evidence="8">
    <location>
        <begin position="98"/>
        <end position="118"/>
    </location>
</feature>
<feature type="transmembrane region" description="Helical" evidence="8">
    <location>
        <begin position="188"/>
        <end position="210"/>
    </location>
</feature>
<evidence type="ECO:0000256" key="5">
    <source>
        <dbReference type="ARBA" id="ARBA00022989"/>
    </source>
</evidence>
<dbReference type="Pfam" id="PF07690">
    <property type="entry name" value="MFS_1"/>
    <property type="match status" value="2"/>
</dbReference>
<evidence type="ECO:0000259" key="9">
    <source>
        <dbReference type="PROSITE" id="PS50850"/>
    </source>
</evidence>
<dbReference type="SUPFAM" id="SSF103473">
    <property type="entry name" value="MFS general substrate transporter"/>
    <property type="match status" value="1"/>
</dbReference>
<dbReference type="EMBL" id="BAAAZA010000011">
    <property type="protein sequence ID" value="GAA3873478.1"/>
    <property type="molecule type" value="Genomic_DNA"/>
</dbReference>
<proteinExistence type="predicted"/>
<keyword evidence="6 8" id="KW-0472">Membrane</keyword>
<evidence type="ECO:0000256" key="4">
    <source>
        <dbReference type="ARBA" id="ARBA00022692"/>
    </source>
</evidence>
<evidence type="ECO:0000256" key="7">
    <source>
        <dbReference type="ARBA" id="ARBA00023251"/>
    </source>
</evidence>
<dbReference type="InterPro" id="IPR004638">
    <property type="entry name" value="EmrB-like"/>
</dbReference>
<keyword evidence="2" id="KW-0813">Transport</keyword>
<dbReference type="InterPro" id="IPR011701">
    <property type="entry name" value="MFS"/>
</dbReference>
<accession>A0ABP7KDM5</accession>
<organism evidence="10 11">
    <name type="scientific">Streptomyces lannensis</name>
    <dbReference type="NCBI Taxonomy" id="766498"/>
    <lineage>
        <taxon>Bacteria</taxon>
        <taxon>Bacillati</taxon>
        <taxon>Actinomycetota</taxon>
        <taxon>Actinomycetes</taxon>
        <taxon>Kitasatosporales</taxon>
        <taxon>Streptomycetaceae</taxon>
        <taxon>Streptomyces</taxon>
    </lineage>
</organism>
<evidence type="ECO:0000256" key="6">
    <source>
        <dbReference type="ARBA" id="ARBA00023136"/>
    </source>
</evidence>
<keyword evidence="4 8" id="KW-0812">Transmembrane</keyword>
<protein>
    <submittedName>
        <fullName evidence="10">MFS transporter</fullName>
    </submittedName>
</protein>
<evidence type="ECO:0000313" key="10">
    <source>
        <dbReference type="EMBL" id="GAA3873478.1"/>
    </source>
</evidence>
<feature type="transmembrane region" description="Helical" evidence="8">
    <location>
        <begin position="454"/>
        <end position="475"/>
    </location>
</feature>
<dbReference type="Gene3D" id="1.20.1250.20">
    <property type="entry name" value="MFS general substrate transporter like domains"/>
    <property type="match status" value="1"/>
</dbReference>
<evidence type="ECO:0000256" key="3">
    <source>
        <dbReference type="ARBA" id="ARBA00022475"/>
    </source>
</evidence>
<keyword evidence="11" id="KW-1185">Reference proteome</keyword>
<comment type="subcellular location">
    <subcellularLocation>
        <location evidence="1">Cell membrane</location>
        <topology evidence="1">Multi-pass membrane protein</topology>
    </subcellularLocation>
</comment>
<feature type="transmembrane region" description="Helical" evidence="8">
    <location>
        <begin position="285"/>
        <end position="305"/>
    </location>
</feature>
<feature type="domain" description="Major facilitator superfamily (MFS) profile" evidence="9">
    <location>
        <begin position="64"/>
        <end position="518"/>
    </location>
</feature>
<dbReference type="Gene3D" id="1.20.1720.10">
    <property type="entry name" value="Multidrug resistance protein D"/>
    <property type="match status" value="1"/>
</dbReference>
<evidence type="ECO:0000256" key="8">
    <source>
        <dbReference type="SAM" id="Phobius"/>
    </source>
</evidence>
<feature type="transmembrane region" description="Helical" evidence="8">
    <location>
        <begin position="418"/>
        <end position="442"/>
    </location>
</feature>
<dbReference type="PROSITE" id="PS50850">
    <property type="entry name" value="MFS"/>
    <property type="match status" value="1"/>
</dbReference>
<keyword evidence="7" id="KW-0046">Antibiotic resistance</keyword>
<feature type="transmembrane region" description="Helical" evidence="8">
    <location>
        <begin position="326"/>
        <end position="346"/>
    </location>
</feature>